<accession>A0AAN7JI44</accession>
<comment type="caution">
    <text evidence="5">The sequence shown here is derived from an EMBL/GenBank/DDBJ whole genome shotgun (WGS) entry which is preliminary data.</text>
</comment>
<dbReference type="AlphaFoldDB" id="A0AAN7JI44"/>
<dbReference type="PANTHER" id="PTHR33227">
    <property type="entry name" value="STIGMA-SPECIFIC STIG1-LIKE PROTEIN 3"/>
    <property type="match status" value="1"/>
</dbReference>
<dbReference type="Proteomes" id="UP001345219">
    <property type="component" value="Chromosome 9"/>
</dbReference>
<organism evidence="5 6">
    <name type="scientific">Trapa incisa</name>
    <dbReference type="NCBI Taxonomy" id="236973"/>
    <lineage>
        <taxon>Eukaryota</taxon>
        <taxon>Viridiplantae</taxon>
        <taxon>Streptophyta</taxon>
        <taxon>Embryophyta</taxon>
        <taxon>Tracheophyta</taxon>
        <taxon>Spermatophyta</taxon>
        <taxon>Magnoliopsida</taxon>
        <taxon>eudicotyledons</taxon>
        <taxon>Gunneridae</taxon>
        <taxon>Pentapetalae</taxon>
        <taxon>rosids</taxon>
        <taxon>malvids</taxon>
        <taxon>Myrtales</taxon>
        <taxon>Lythraceae</taxon>
        <taxon>Trapa</taxon>
    </lineage>
</organism>
<evidence type="ECO:0000313" key="5">
    <source>
        <dbReference type="EMBL" id="KAK4744100.1"/>
    </source>
</evidence>
<dbReference type="Pfam" id="PF04885">
    <property type="entry name" value="Stig1"/>
    <property type="match status" value="1"/>
</dbReference>
<evidence type="ECO:0000313" key="6">
    <source>
        <dbReference type="Proteomes" id="UP001345219"/>
    </source>
</evidence>
<protein>
    <recommendedName>
        <fullName evidence="7">Stigma-specific Stig1 family protein</fullName>
    </recommendedName>
</protein>
<feature type="region of interest" description="Disordered" evidence="3">
    <location>
        <begin position="33"/>
        <end position="58"/>
    </location>
</feature>
<evidence type="ECO:0008006" key="7">
    <source>
        <dbReference type="Google" id="ProtNLM"/>
    </source>
</evidence>
<keyword evidence="2 4" id="KW-0732">Signal</keyword>
<feature type="signal peptide" evidence="4">
    <location>
        <begin position="1"/>
        <end position="19"/>
    </location>
</feature>
<keyword evidence="6" id="KW-1185">Reference proteome</keyword>
<comment type="similarity">
    <text evidence="1">Belongs to the STIG1 family.</text>
</comment>
<dbReference type="InterPro" id="IPR006969">
    <property type="entry name" value="Stig-like"/>
</dbReference>
<evidence type="ECO:0000256" key="3">
    <source>
        <dbReference type="SAM" id="MobiDB-lite"/>
    </source>
</evidence>
<dbReference type="EMBL" id="JAXIOK010000022">
    <property type="protein sequence ID" value="KAK4744100.1"/>
    <property type="molecule type" value="Genomic_DNA"/>
</dbReference>
<dbReference type="PANTHER" id="PTHR33227:SF18">
    <property type="entry name" value="STIGMA-SPECIFIC STIG1-LIKE PROTEIN 3"/>
    <property type="match status" value="1"/>
</dbReference>
<gene>
    <name evidence="5" type="ORF">SAY87_010412</name>
</gene>
<feature type="chain" id="PRO_5043042932" description="Stigma-specific Stig1 family protein" evidence="4">
    <location>
        <begin position="20"/>
        <end position="163"/>
    </location>
</feature>
<evidence type="ECO:0000256" key="1">
    <source>
        <dbReference type="ARBA" id="ARBA00006010"/>
    </source>
</evidence>
<proteinExistence type="inferred from homology"/>
<reference evidence="5 6" key="1">
    <citation type="journal article" date="2023" name="Hortic Res">
        <title>Pangenome of water caltrop reveals structural variations and asymmetric subgenome divergence after allopolyploidization.</title>
        <authorList>
            <person name="Zhang X."/>
            <person name="Chen Y."/>
            <person name="Wang L."/>
            <person name="Yuan Y."/>
            <person name="Fang M."/>
            <person name="Shi L."/>
            <person name="Lu R."/>
            <person name="Comes H.P."/>
            <person name="Ma Y."/>
            <person name="Chen Y."/>
            <person name="Huang G."/>
            <person name="Zhou Y."/>
            <person name="Zheng Z."/>
            <person name="Qiu Y."/>
        </authorList>
    </citation>
    <scope>NUCLEOTIDE SEQUENCE [LARGE SCALE GENOMIC DNA]</scope>
    <source>
        <tissue evidence="5">Roots</tissue>
    </source>
</reference>
<feature type="compositionally biased region" description="Basic and acidic residues" evidence="3">
    <location>
        <begin position="43"/>
        <end position="53"/>
    </location>
</feature>
<sequence>MAFALKISILLLAITMAMAITITMRVIPELDPKPKPSSSLHHNGQDPEPKGTHDPVLTPSKRIGRFLAVNTTNPRATVQCKKDTIICSILVGGGGRGRCCQNTCVDVLTSRNNCGACKKKCKFTETCCQGQCVMTAFDKRHCGKCNNRCPAGQLCVYGMCNYG</sequence>
<evidence type="ECO:0000256" key="4">
    <source>
        <dbReference type="SAM" id="SignalP"/>
    </source>
</evidence>
<name>A0AAN7JI44_9MYRT</name>
<evidence type="ECO:0000256" key="2">
    <source>
        <dbReference type="ARBA" id="ARBA00022729"/>
    </source>
</evidence>